<dbReference type="InterPro" id="IPR050198">
    <property type="entry name" value="Non-receptor_tyrosine_kinases"/>
</dbReference>
<feature type="binding site" evidence="10">
    <location>
        <position position="658"/>
    </location>
    <ligand>
        <name>ATP</name>
        <dbReference type="ChEBI" id="CHEBI:30616"/>
    </ligand>
</feature>
<feature type="repeat" description="ANK" evidence="8">
    <location>
        <begin position="259"/>
        <end position="291"/>
    </location>
</feature>
<proteinExistence type="inferred from homology"/>
<dbReference type="InterPro" id="IPR000719">
    <property type="entry name" value="Prot_kinase_dom"/>
</dbReference>
<keyword evidence="2 11" id="KW-0808">Transferase</keyword>
<comment type="similarity">
    <text evidence="11">Belongs to the protein kinase superfamily. Tyr protein kinase family.</text>
</comment>
<dbReference type="Gene3D" id="3.30.200.20">
    <property type="entry name" value="Phosphorylase Kinase, domain 1"/>
    <property type="match status" value="1"/>
</dbReference>
<feature type="compositionally biased region" description="Low complexity" evidence="12">
    <location>
        <begin position="525"/>
        <end position="540"/>
    </location>
</feature>
<dbReference type="Gene3D" id="3.30.505.10">
    <property type="entry name" value="SH2 domain"/>
    <property type="match status" value="2"/>
</dbReference>
<keyword evidence="8" id="KW-0040">ANK repeat</keyword>
<evidence type="ECO:0000256" key="7">
    <source>
        <dbReference type="ARBA" id="ARBA00051245"/>
    </source>
</evidence>
<dbReference type="GO" id="GO:0007165">
    <property type="term" value="P:signal transduction"/>
    <property type="evidence" value="ECO:0007669"/>
    <property type="project" value="UniProtKB-ARBA"/>
</dbReference>
<feature type="compositionally biased region" description="Polar residues" evidence="12">
    <location>
        <begin position="541"/>
        <end position="551"/>
    </location>
</feature>
<accession>A0A819A8Q0</accession>
<dbReference type="GO" id="GO:0005524">
    <property type="term" value="F:ATP binding"/>
    <property type="evidence" value="ECO:0007669"/>
    <property type="project" value="UniProtKB-UniRule"/>
</dbReference>
<dbReference type="Gene3D" id="1.10.510.10">
    <property type="entry name" value="Transferase(Phosphotransferase) domain 1"/>
    <property type="match status" value="1"/>
</dbReference>
<dbReference type="InterPro" id="IPR017441">
    <property type="entry name" value="Protein_kinase_ATP_BS"/>
</dbReference>
<evidence type="ECO:0000256" key="5">
    <source>
        <dbReference type="ARBA" id="ARBA00022840"/>
    </source>
</evidence>
<dbReference type="InterPro" id="IPR008266">
    <property type="entry name" value="Tyr_kinase_AS"/>
</dbReference>
<evidence type="ECO:0000256" key="2">
    <source>
        <dbReference type="ARBA" id="ARBA00022679"/>
    </source>
</evidence>
<dbReference type="SUPFAM" id="SSF56112">
    <property type="entry name" value="Protein kinase-like (PK-like)"/>
    <property type="match status" value="1"/>
</dbReference>
<sequence>MNASSFNSNEQEQSVTNLVKIHSLSQLLKRDREQLLTQSRSIAYYHPHIDRDKAEQFLRAKYTRYKRDGLFLLRDCTTSPHDFSLSLVCGDKCYHYKIQLIYDIYFSIDSGPQIAGIESVISYYQQLSDGLACILSNDFVQGQPPPTAARRFGSTNTLHRACKQGNFDIVKKILSPETLVNRPDVNGKDSFGSTALHEASYFGHDDIVRLLIKAGAHVLSRDTNGATALHKAAAGNRPSTLLILIAEGFADYEERNYTNHWVPLHEAAFHNSTACVQVLLDCGAPLRPRTDQGKTPLDLAEEVKSEESISLLRDYIVPPAESRRSDWLHDQPKFDRIAAKQLIESMQNGPRNGMFVVRHSSKNLQNYALTLYNDNEFFNYEIVHLNDITYYIDDGPYFESLDHLIDHYCRIPDGLPTTLTCSIDSLGQINNSRIQPFSLKSAIYKAKKSKMRKLDCIDALGNSTKFKSNLGRVISNEETKSNDKPTTSVNIHRRTTFSSALSGSVSSLNSLSSRSRASSTHDDPLSTSSSSASLSSGSPSQQQEVSSSNHRNAAASPTPFVDRRKTVGGKIKPFVPEYNNENERRSSKTSNGKNSAIVKRSAPQGTTVQKRKSLQLTIISPSQIQQTAKLGEGEFGEVYEGFYREDLNNPVGIPVAIKILKEYSYSAKKDFLREAEHMATLNHHCICTLYGIVDSTDDTMMMVIELLLLGSMLDYLWKEKDKIDEYHVKLWASQIADGMAYMERKGIVHRDLAARNILMQSKEQVKISDFGLSRRIDADVYMQKSDSKIPVKWYAPEAISIGKFTSKSDVWSFGVTLWEMFSYAATPYGDMSGTDVYYFLQHGKRLERPARCPSSTYQLMVKCWEWDEKKRPTFSELFQSLKINHDYRDANKTNPVNTTLLRRKSARTILNSSALTEENNRDKKHDNNNNSEQKNEQYKINGNGHVSKTISQFQHTLTKERTNS</sequence>
<dbReference type="Pfam" id="PF12796">
    <property type="entry name" value="Ank_2"/>
    <property type="match status" value="1"/>
</dbReference>
<evidence type="ECO:0000313" key="16">
    <source>
        <dbReference type="Proteomes" id="UP000663842"/>
    </source>
</evidence>
<dbReference type="SMART" id="SM00248">
    <property type="entry name" value="ANK"/>
    <property type="match status" value="5"/>
</dbReference>
<comment type="caution">
    <text evidence="15">The sequence shown here is derived from an EMBL/GenBank/DDBJ whole genome shotgun (WGS) entry which is preliminary data.</text>
</comment>
<dbReference type="PROSITE" id="PS00109">
    <property type="entry name" value="PROTEIN_KINASE_TYR"/>
    <property type="match status" value="1"/>
</dbReference>
<dbReference type="Proteomes" id="UP000663842">
    <property type="component" value="Unassembled WGS sequence"/>
</dbReference>
<feature type="compositionally biased region" description="Basic and acidic residues" evidence="12">
    <location>
        <begin position="918"/>
        <end position="937"/>
    </location>
</feature>
<feature type="region of interest" description="Disordered" evidence="12">
    <location>
        <begin position="510"/>
        <end position="611"/>
    </location>
</feature>
<dbReference type="PROSITE" id="PS50297">
    <property type="entry name" value="ANK_REP_REGION"/>
    <property type="match status" value="1"/>
</dbReference>
<dbReference type="InterPro" id="IPR036860">
    <property type="entry name" value="SH2_dom_sf"/>
</dbReference>
<feature type="repeat" description="ANK" evidence="8">
    <location>
        <begin position="191"/>
        <end position="223"/>
    </location>
</feature>
<evidence type="ECO:0000256" key="4">
    <source>
        <dbReference type="ARBA" id="ARBA00022777"/>
    </source>
</evidence>
<evidence type="ECO:0000259" key="13">
    <source>
        <dbReference type="PROSITE" id="PS50001"/>
    </source>
</evidence>
<evidence type="ECO:0000259" key="14">
    <source>
        <dbReference type="PROSITE" id="PS50011"/>
    </source>
</evidence>
<dbReference type="SMART" id="SM00219">
    <property type="entry name" value="TyrKc"/>
    <property type="match status" value="1"/>
</dbReference>
<dbReference type="CDD" id="cd00192">
    <property type="entry name" value="PTKc"/>
    <property type="match status" value="1"/>
</dbReference>
<dbReference type="PROSITE" id="PS00107">
    <property type="entry name" value="PROTEIN_KINASE_ATP"/>
    <property type="match status" value="1"/>
</dbReference>
<evidence type="ECO:0000313" key="15">
    <source>
        <dbReference type="EMBL" id="CAF3780998.1"/>
    </source>
</evidence>
<keyword evidence="4 11" id="KW-0418">Kinase</keyword>
<keyword evidence="3 10" id="KW-0547">Nucleotide-binding</keyword>
<evidence type="ECO:0000256" key="1">
    <source>
        <dbReference type="ARBA" id="ARBA00022553"/>
    </source>
</evidence>
<evidence type="ECO:0000256" key="3">
    <source>
        <dbReference type="ARBA" id="ARBA00022741"/>
    </source>
</evidence>
<dbReference type="SMART" id="SM00252">
    <property type="entry name" value="SH2"/>
    <property type="match status" value="2"/>
</dbReference>
<dbReference type="SUPFAM" id="SSF55550">
    <property type="entry name" value="SH2 domain"/>
    <property type="match status" value="2"/>
</dbReference>
<dbReference type="InterPro" id="IPR011009">
    <property type="entry name" value="Kinase-like_dom_sf"/>
</dbReference>
<dbReference type="EMBL" id="CAJOBF010000243">
    <property type="protein sequence ID" value="CAF3780998.1"/>
    <property type="molecule type" value="Genomic_DNA"/>
</dbReference>
<dbReference type="PROSITE" id="PS50001">
    <property type="entry name" value="SH2"/>
    <property type="match status" value="2"/>
</dbReference>
<organism evidence="15 16">
    <name type="scientific">Rotaria magnacalcarata</name>
    <dbReference type="NCBI Taxonomy" id="392030"/>
    <lineage>
        <taxon>Eukaryota</taxon>
        <taxon>Metazoa</taxon>
        <taxon>Spiralia</taxon>
        <taxon>Gnathifera</taxon>
        <taxon>Rotifera</taxon>
        <taxon>Eurotatoria</taxon>
        <taxon>Bdelloidea</taxon>
        <taxon>Philodinida</taxon>
        <taxon>Philodinidae</taxon>
        <taxon>Rotaria</taxon>
    </lineage>
</organism>
<dbReference type="InterPro" id="IPR020635">
    <property type="entry name" value="Tyr_kinase_cat_dom"/>
</dbReference>
<dbReference type="GO" id="GO:0071944">
    <property type="term" value="C:cell periphery"/>
    <property type="evidence" value="ECO:0007669"/>
    <property type="project" value="UniProtKB-ARBA"/>
</dbReference>
<dbReference type="FunFam" id="1.10.510.10:FF:000027">
    <property type="entry name" value="Receptor protein-tyrosine kinase"/>
    <property type="match status" value="1"/>
</dbReference>
<dbReference type="PROSITE" id="PS50088">
    <property type="entry name" value="ANK_REPEAT"/>
    <property type="match status" value="2"/>
</dbReference>
<evidence type="ECO:0000256" key="12">
    <source>
        <dbReference type="SAM" id="MobiDB-lite"/>
    </source>
</evidence>
<dbReference type="SUPFAM" id="SSF48403">
    <property type="entry name" value="Ankyrin repeat"/>
    <property type="match status" value="1"/>
</dbReference>
<dbReference type="InterPro" id="IPR000980">
    <property type="entry name" value="SH2"/>
</dbReference>
<feature type="region of interest" description="Disordered" evidence="12">
    <location>
        <begin position="912"/>
        <end position="945"/>
    </location>
</feature>
<dbReference type="PRINTS" id="PR00109">
    <property type="entry name" value="TYRKINASE"/>
</dbReference>
<evidence type="ECO:0000256" key="9">
    <source>
        <dbReference type="PROSITE-ProRule" id="PRU00191"/>
    </source>
</evidence>
<dbReference type="InterPro" id="IPR001245">
    <property type="entry name" value="Ser-Thr/Tyr_kinase_cat_dom"/>
</dbReference>
<dbReference type="PROSITE" id="PS50011">
    <property type="entry name" value="PROTEIN_KINASE_DOM"/>
    <property type="match status" value="1"/>
</dbReference>
<comment type="catalytic activity">
    <reaction evidence="7 11">
        <text>L-tyrosyl-[protein] + ATP = O-phospho-L-tyrosyl-[protein] + ADP + H(+)</text>
        <dbReference type="Rhea" id="RHEA:10596"/>
        <dbReference type="Rhea" id="RHEA-COMP:10136"/>
        <dbReference type="Rhea" id="RHEA-COMP:20101"/>
        <dbReference type="ChEBI" id="CHEBI:15378"/>
        <dbReference type="ChEBI" id="CHEBI:30616"/>
        <dbReference type="ChEBI" id="CHEBI:46858"/>
        <dbReference type="ChEBI" id="CHEBI:61978"/>
        <dbReference type="ChEBI" id="CHEBI:456216"/>
        <dbReference type="EC" id="2.7.10.2"/>
    </reaction>
</comment>
<evidence type="ECO:0000256" key="6">
    <source>
        <dbReference type="ARBA" id="ARBA00023137"/>
    </source>
</evidence>
<reference evidence="15" key="1">
    <citation type="submission" date="2021-02" db="EMBL/GenBank/DDBJ databases">
        <authorList>
            <person name="Nowell W R."/>
        </authorList>
    </citation>
    <scope>NUCLEOTIDE SEQUENCE</scope>
</reference>
<dbReference type="PANTHER" id="PTHR24418">
    <property type="entry name" value="TYROSINE-PROTEIN KINASE"/>
    <property type="match status" value="1"/>
</dbReference>
<dbReference type="Pfam" id="PF07714">
    <property type="entry name" value="PK_Tyr_Ser-Thr"/>
    <property type="match status" value="1"/>
</dbReference>
<feature type="domain" description="SH2" evidence="13">
    <location>
        <begin position="44"/>
        <end position="139"/>
    </location>
</feature>
<dbReference type="EC" id="2.7.10.2" evidence="11"/>
<dbReference type="Pfam" id="PF00017">
    <property type="entry name" value="SH2"/>
    <property type="match status" value="2"/>
</dbReference>
<keyword evidence="5 10" id="KW-0067">ATP-binding</keyword>
<dbReference type="InterPro" id="IPR002110">
    <property type="entry name" value="Ankyrin_rpt"/>
</dbReference>
<name>A0A819A8Q0_9BILA</name>
<protein>
    <recommendedName>
        <fullName evidence="11">Tyrosine-protein kinase</fullName>
        <ecNumber evidence="11">2.7.10.2</ecNumber>
    </recommendedName>
</protein>
<evidence type="ECO:0000256" key="10">
    <source>
        <dbReference type="PROSITE-ProRule" id="PRU10141"/>
    </source>
</evidence>
<evidence type="ECO:0000256" key="8">
    <source>
        <dbReference type="PROSITE-ProRule" id="PRU00023"/>
    </source>
</evidence>
<dbReference type="AlphaFoldDB" id="A0A819A8Q0"/>
<dbReference type="Gene3D" id="1.25.40.20">
    <property type="entry name" value="Ankyrin repeat-containing domain"/>
    <property type="match status" value="1"/>
</dbReference>
<evidence type="ECO:0000256" key="11">
    <source>
        <dbReference type="RuleBase" id="RU362096"/>
    </source>
</evidence>
<dbReference type="Pfam" id="PF00023">
    <property type="entry name" value="Ank"/>
    <property type="match status" value="1"/>
</dbReference>
<keyword evidence="6 11" id="KW-0829">Tyrosine-protein kinase</keyword>
<gene>
    <name evidence="15" type="ORF">UXM345_LOCUS3686</name>
</gene>
<dbReference type="GO" id="GO:0004715">
    <property type="term" value="F:non-membrane spanning protein tyrosine kinase activity"/>
    <property type="evidence" value="ECO:0007669"/>
    <property type="project" value="UniProtKB-EC"/>
</dbReference>
<keyword evidence="9" id="KW-0727">SH2 domain</keyword>
<keyword evidence="1" id="KW-0597">Phosphoprotein</keyword>
<feature type="domain" description="Protein kinase" evidence="14">
    <location>
        <begin position="624"/>
        <end position="888"/>
    </location>
</feature>
<feature type="domain" description="SH2" evidence="13">
    <location>
        <begin position="327"/>
        <end position="423"/>
    </location>
</feature>
<dbReference type="InterPro" id="IPR036770">
    <property type="entry name" value="Ankyrin_rpt-contain_sf"/>
</dbReference>